<comment type="caution">
    <text evidence="1">The sequence shown here is derived from an EMBL/GenBank/DDBJ whole genome shotgun (WGS) entry which is preliminary data.</text>
</comment>
<dbReference type="EMBL" id="CAJNNV010030627">
    <property type="protein sequence ID" value="CAE8633094.1"/>
    <property type="molecule type" value="Genomic_DNA"/>
</dbReference>
<reference evidence="1" key="1">
    <citation type="submission" date="2021-02" db="EMBL/GenBank/DDBJ databases">
        <authorList>
            <person name="Dougan E. K."/>
            <person name="Rhodes N."/>
            <person name="Thang M."/>
            <person name="Chan C."/>
        </authorList>
    </citation>
    <scope>NUCLEOTIDE SEQUENCE</scope>
</reference>
<feature type="non-terminal residue" evidence="1">
    <location>
        <position position="64"/>
    </location>
</feature>
<dbReference type="AlphaFoldDB" id="A0A813H612"/>
<evidence type="ECO:0000313" key="2">
    <source>
        <dbReference type="Proteomes" id="UP000654075"/>
    </source>
</evidence>
<dbReference type="Proteomes" id="UP000654075">
    <property type="component" value="Unassembled WGS sequence"/>
</dbReference>
<evidence type="ECO:0008006" key="3">
    <source>
        <dbReference type="Google" id="ProtNLM"/>
    </source>
</evidence>
<keyword evidence="2" id="KW-1185">Reference proteome</keyword>
<organism evidence="1 2">
    <name type="scientific">Polarella glacialis</name>
    <name type="common">Dinoflagellate</name>
    <dbReference type="NCBI Taxonomy" id="89957"/>
    <lineage>
        <taxon>Eukaryota</taxon>
        <taxon>Sar</taxon>
        <taxon>Alveolata</taxon>
        <taxon>Dinophyceae</taxon>
        <taxon>Suessiales</taxon>
        <taxon>Suessiaceae</taxon>
        <taxon>Polarella</taxon>
    </lineage>
</organism>
<gene>
    <name evidence="1" type="ORF">PGLA1383_LOCUS49008</name>
</gene>
<sequence length="64" mass="6751">MYTFQPTPTMANAAVLVQLILEAPMLKVACMLAEEHCNAVGGGLEIVGLYHATASGNLEMTSVK</sequence>
<proteinExistence type="predicted"/>
<evidence type="ECO:0000313" key="1">
    <source>
        <dbReference type="EMBL" id="CAE8633094.1"/>
    </source>
</evidence>
<protein>
    <recommendedName>
        <fullName evidence="3">MPN domain-containing protein</fullName>
    </recommendedName>
</protein>
<accession>A0A813H612</accession>
<name>A0A813H612_POLGL</name>